<evidence type="ECO:0000313" key="2">
    <source>
        <dbReference type="Proteomes" id="UP000326994"/>
    </source>
</evidence>
<reference evidence="1 2" key="1">
    <citation type="submission" date="2019-08" db="EMBL/GenBank/DDBJ databases">
        <title>Ulvibacter marinistellae sp. nov., isolated from a starfish, Patiria pectinifera.</title>
        <authorList>
            <person name="Kawano K."/>
            <person name="Ushijima N."/>
            <person name="Kihara M."/>
            <person name="Itoh H."/>
        </authorList>
    </citation>
    <scope>NUCLEOTIDE SEQUENCE [LARGE SCALE GENOMIC DNA]</scope>
    <source>
        <strain evidence="1 2">KK4</strain>
    </source>
</reference>
<dbReference type="RefSeq" id="WP_151893660.1">
    <property type="nucleotide sequence ID" value="NZ_BKCF01000001.1"/>
</dbReference>
<protein>
    <recommendedName>
        <fullName evidence="3">DUF4920 domain-containing protein</fullName>
    </recommendedName>
</protein>
<evidence type="ECO:0008006" key="3">
    <source>
        <dbReference type="Google" id="ProtNLM"/>
    </source>
</evidence>
<evidence type="ECO:0000313" key="1">
    <source>
        <dbReference type="EMBL" id="GEQ85762.1"/>
    </source>
</evidence>
<dbReference type="AlphaFoldDB" id="A0A5J4FX85"/>
<keyword evidence="2" id="KW-1185">Reference proteome</keyword>
<dbReference type="EMBL" id="BKCF01000001">
    <property type="protein sequence ID" value="GEQ85762.1"/>
    <property type="molecule type" value="Genomic_DNA"/>
</dbReference>
<sequence length="170" mass="19011">MKNIALLLLCLGMIACKTTTEDKKQDNIAVETQYISIGDSVKEENILSKNEMIDTYKKLKPGDTIDLKFKTKVNEVCQAKGCWMRMDLGEEEVMVKFKDYAFFMPLDLAGKEVIVDGKAFVAEVSVEEQRHYAEDGGSTPEEIALITEPKRTLSFMSSGVLIPAESSIEE</sequence>
<dbReference type="InterPro" id="IPR032577">
    <property type="entry name" value="DUF4920"/>
</dbReference>
<proteinExistence type="predicted"/>
<accession>A0A5J4FX85</accession>
<comment type="caution">
    <text evidence="1">The sequence shown here is derived from an EMBL/GenBank/DDBJ whole genome shotgun (WGS) entry which is preliminary data.</text>
</comment>
<name>A0A5J4FX85_9FLAO</name>
<gene>
    <name evidence="1" type="ORF">ULMS_12700</name>
</gene>
<dbReference type="Proteomes" id="UP000326994">
    <property type="component" value="Unassembled WGS sequence"/>
</dbReference>
<dbReference type="PROSITE" id="PS51257">
    <property type="entry name" value="PROKAR_LIPOPROTEIN"/>
    <property type="match status" value="1"/>
</dbReference>
<dbReference type="Pfam" id="PF16267">
    <property type="entry name" value="DUF4920"/>
    <property type="match status" value="1"/>
</dbReference>
<organism evidence="1 2">
    <name type="scientific">Patiriisocius marinistellae</name>
    <dbReference type="NCBI Taxonomy" id="2494560"/>
    <lineage>
        <taxon>Bacteria</taxon>
        <taxon>Pseudomonadati</taxon>
        <taxon>Bacteroidota</taxon>
        <taxon>Flavobacteriia</taxon>
        <taxon>Flavobacteriales</taxon>
        <taxon>Flavobacteriaceae</taxon>
        <taxon>Patiriisocius</taxon>
    </lineage>
</organism>
<dbReference type="OrthoDB" id="129527at2"/>